<feature type="transmembrane region" description="Helical" evidence="10">
    <location>
        <begin position="428"/>
        <end position="448"/>
    </location>
</feature>
<reference evidence="13 14" key="1">
    <citation type="submission" date="2024-04" db="EMBL/GenBank/DDBJ databases">
        <title>Phyllosticta paracitricarpa is synonymous to the EU quarantine fungus P. citricarpa based on phylogenomic analyses.</title>
        <authorList>
            <consortium name="Lawrence Berkeley National Laboratory"/>
            <person name="Van ingen-buijs V.A."/>
            <person name="Van westerhoven A.C."/>
            <person name="Haridas S."/>
            <person name="Skiadas P."/>
            <person name="Martin F."/>
            <person name="Groenewald J.Z."/>
            <person name="Crous P.W."/>
            <person name="Seidl M.F."/>
        </authorList>
    </citation>
    <scope>NUCLEOTIDE SEQUENCE [LARGE SCALE GENOMIC DNA]</scope>
    <source>
        <strain evidence="13 14">CPC 17464</strain>
    </source>
</reference>
<keyword evidence="4 10" id="KW-0109">Calcium transport</keyword>
<evidence type="ECO:0000256" key="2">
    <source>
        <dbReference type="ARBA" id="ARBA00008170"/>
    </source>
</evidence>
<sequence length="476" mass="52183">MAEPSPEKDANHTAEKAGERDHGGTKRPHPKNRTLPLFNHNGHRVTTGINPDGESGRRGIHPIEFLQICFRSSAPWSKYVNFLWPFVPAAIAIHFAAPSAHLWIFILNFIAMVPAANLIGFGGQELARKLPKVFGVLVETTLGSVVEIVLFMVLITRPASDGFDPIQVIQAAILGSILANLLLCMGMCFFVGGLKREEQTFHKAISETGNGLILVAGMALVMPSAFIASLRNTTEYGNHDFGPESLRISRATAIILLISYVVYIWYQMRSHHGLYDDVLEADELRDADRHHDLAKAKLTLTECIIALAIALTCVSLIAVFLVDEIHYIVHERHVKDAFVGLILVPVVEKAAEHLTAIDEAYDNQMNFALAHVLGACVQTALLNTPLVVFVGWGLGKDMSLDFETFHAVVIILAILVVGNFLRDQKSDYLEGFLCVVVYVIIAICSFYYPNPAEGESESTVVGEAAAAEAGHRLLRA</sequence>
<evidence type="ECO:0000256" key="1">
    <source>
        <dbReference type="ARBA" id="ARBA00004127"/>
    </source>
</evidence>
<feature type="transmembrane region" description="Helical" evidence="10">
    <location>
        <begin position="404"/>
        <end position="421"/>
    </location>
</feature>
<gene>
    <name evidence="13" type="ORF">J3D65DRAFT_292168</name>
</gene>
<comment type="caution">
    <text evidence="10">Lacks conserved residue(s) required for the propagation of feature annotation.</text>
</comment>
<dbReference type="RefSeq" id="XP_066656988.1">
    <property type="nucleotide sequence ID" value="XM_066795154.1"/>
</dbReference>
<keyword evidence="9 10" id="KW-0472">Membrane</keyword>
<keyword evidence="5 10" id="KW-0812">Transmembrane</keyword>
<evidence type="ECO:0000256" key="4">
    <source>
        <dbReference type="ARBA" id="ARBA00022568"/>
    </source>
</evidence>
<dbReference type="GeneID" id="92028060"/>
<feature type="transmembrane region" description="Helical" evidence="10">
    <location>
        <begin position="211"/>
        <end position="228"/>
    </location>
</feature>
<name>A0ABR1M109_9PEZI</name>
<evidence type="ECO:0000256" key="3">
    <source>
        <dbReference type="ARBA" id="ARBA00022448"/>
    </source>
</evidence>
<feature type="compositionally biased region" description="Basic and acidic residues" evidence="11">
    <location>
        <begin position="1"/>
        <end position="24"/>
    </location>
</feature>
<dbReference type="InterPro" id="IPR004713">
    <property type="entry name" value="CaH_exchang"/>
</dbReference>
<keyword evidence="7 10" id="KW-1133">Transmembrane helix</keyword>
<feature type="region of interest" description="Disordered" evidence="11">
    <location>
        <begin position="1"/>
        <end position="53"/>
    </location>
</feature>
<dbReference type="InterPro" id="IPR004798">
    <property type="entry name" value="CAX-like"/>
</dbReference>
<proteinExistence type="inferred from homology"/>
<keyword evidence="10" id="KW-0050">Antiport</keyword>
<dbReference type="InterPro" id="IPR044880">
    <property type="entry name" value="NCX_ion-bd_dom_sf"/>
</dbReference>
<comment type="function">
    <text evidence="10">Has a role in promoting intracellular calcium ion sequestration via the exchange of calcium ions for hydrogen ions across the vacuolar membrane. Involved also in manganese ion homeostasis via its uptake into the vacuole.</text>
</comment>
<dbReference type="NCBIfam" id="TIGR00378">
    <property type="entry name" value="cax"/>
    <property type="match status" value="1"/>
</dbReference>
<dbReference type="EMBL" id="JBBPEH010000004">
    <property type="protein sequence ID" value="KAK7539717.1"/>
    <property type="molecule type" value="Genomic_DNA"/>
</dbReference>
<comment type="caution">
    <text evidence="13">The sequence shown here is derived from an EMBL/GenBank/DDBJ whole genome shotgun (WGS) entry which is preliminary data.</text>
</comment>
<evidence type="ECO:0000313" key="14">
    <source>
        <dbReference type="Proteomes" id="UP001360953"/>
    </source>
</evidence>
<evidence type="ECO:0000313" key="13">
    <source>
        <dbReference type="EMBL" id="KAK7539717.1"/>
    </source>
</evidence>
<evidence type="ECO:0000256" key="8">
    <source>
        <dbReference type="ARBA" id="ARBA00023065"/>
    </source>
</evidence>
<feature type="domain" description="Sodium/calcium exchanger membrane region" evidence="12">
    <location>
        <begin position="102"/>
        <end position="268"/>
    </location>
</feature>
<dbReference type="PANTHER" id="PTHR31503">
    <property type="entry name" value="VACUOLAR CALCIUM ION TRANSPORTER"/>
    <property type="match status" value="1"/>
</dbReference>
<evidence type="ECO:0000256" key="6">
    <source>
        <dbReference type="ARBA" id="ARBA00022837"/>
    </source>
</evidence>
<feature type="transmembrane region" description="Helical" evidence="10">
    <location>
        <begin position="248"/>
        <end position="266"/>
    </location>
</feature>
<accession>A0ABR1M109</accession>
<feature type="transmembrane region" description="Helical" evidence="10">
    <location>
        <begin position="102"/>
        <end position="121"/>
    </location>
</feature>
<evidence type="ECO:0000256" key="10">
    <source>
        <dbReference type="RuleBase" id="RU365028"/>
    </source>
</evidence>
<comment type="similarity">
    <text evidence="2 10">Belongs to the Ca(2+):cation antiporter (CaCA) (TC 2.A.19) family.</text>
</comment>
<feature type="transmembrane region" description="Helical" evidence="10">
    <location>
        <begin position="303"/>
        <end position="322"/>
    </location>
</feature>
<comment type="subcellular location">
    <subcellularLocation>
        <location evidence="1">Endomembrane system</location>
        <topology evidence="1">Multi-pass membrane protein</topology>
    </subcellularLocation>
    <subcellularLocation>
        <location evidence="10">Vacuole membrane</location>
    </subcellularLocation>
</comment>
<evidence type="ECO:0000259" key="12">
    <source>
        <dbReference type="Pfam" id="PF01699"/>
    </source>
</evidence>
<feature type="transmembrane region" description="Helical" evidence="10">
    <location>
        <begin position="168"/>
        <end position="191"/>
    </location>
</feature>
<evidence type="ECO:0000256" key="11">
    <source>
        <dbReference type="SAM" id="MobiDB-lite"/>
    </source>
</evidence>
<dbReference type="Pfam" id="PF01699">
    <property type="entry name" value="Na_Ca_ex"/>
    <property type="match status" value="2"/>
</dbReference>
<feature type="transmembrane region" description="Helical" evidence="10">
    <location>
        <begin position="133"/>
        <end position="156"/>
    </location>
</feature>
<protein>
    <recommendedName>
        <fullName evidence="10">Vacuolar calcium ion transporter</fullName>
    </recommendedName>
</protein>
<keyword evidence="3 10" id="KW-0813">Transport</keyword>
<keyword evidence="6 10" id="KW-0106">Calcium</keyword>
<keyword evidence="10" id="KW-0926">Vacuole</keyword>
<keyword evidence="14" id="KW-1185">Reference proteome</keyword>
<dbReference type="Proteomes" id="UP001360953">
    <property type="component" value="Unassembled WGS sequence"/>
</dbReference>
<feature type="domain" description="Sodium/calcium exchanger membrane region" evidence="12">
    <location>
        <begin position="305"/>
        <end position="445"/>
    </location>
</feature>
<keyword evidence="8 10" id="KW-0406">Ion transport</keyword>
<evidence type="ECO:0000256" key="5">
    <source>
        <dbReference type="ARBA" id="ARBA00022692"/>
    </source>
</evidence>
<organism evidence="13 14">
    <name type="scientific">Phyllosticta citribraziliensis</name>
    <dbReference type="NCBI Taxonomy" id="989973"/>
    <lineage>
        <taxon>Eukaryota</taxon>
        <taxon>Fungi</taxon>
        <taxon>Dikarya</taxon>
        <taxon>Ascomycota</taxon>
        <taxon>Pezizomycotina</taxon>
        <taxon>Dothideomycetes</taxon>
        <taxon>Dothideomycetes incertae sedis</taxon>
        <taxon>Botryosphaeriales</taxon>
        <taxon>Phyllostictaceae</taxon>
        <taxon>Phyllosticta</taxon>
    </lineage>
</organism>
<dbReference type="InterPro" id="IPR004837">
    <property type="entry name" value="NaCa_Exmemb"/>
</dbReference>
<feature type="transmembrane region" description="Helical" evidence="10">
    <location>
        <begin position="79"/>
        <end position="96"/>
    </location>
</feature>
<evidence type="ECO:0000256" key="9">
    <source>
        <dbReference type="ARBA" id="ARBA00023136"/>
    </source>
</evidence>
<dbReference type="Gene3D" id="1.20.1420.30">
    <property type="entry name" value="NCX, central ion-binding region"/>
    <property type="match status" value="2"/>
</dbReference>
<evidence type="ECO:0000256" key="7">
    <source>
        <dbReference type="ARBA" id="ARBA00022989"/>
    </source>
</evidence>
<dbReference type="PANTHER" id="PTHR31503:SF14">
    <property type="entry name" value="VACUOLAR CALCIUM ION TRANSPORTER"/>
    <property type="match status" value="1"/>
</dbReference>